<proteinExistence type="predicted"/>
<dbReference type="PANTHER" id="PTHR47510">
    <property type="entry name" value="REVERSE TRANSCRIPTASE DOMAIN-CONTAINING PROTEIN"/>
    <property type="match status" value="1"/>
</dbReference>
<evidence type="ECO:0000313" key="3">
    <source>
        <dbReference type="Proteomes" id="UP001209878"/>
    </source>
</evidence>
<protein>
    <submittedName>
        <fullName evidence="2">Uncharacterized protein</fullName>
    </submittedName>
</protein>
<organism evidence="2 3">
    <name type="scientific">Ridgeia piscesae</name>
    <name type="common">Tubeworm</name>
    <dbReference type="NCBI Taxonomy" id="27915"/>
    <lineage>
        <taxon>Eukaryota</taxon>
        <taxon>Metazoa</taxon>
        <taxon>Spiralia</taxon>
        <taxon>Lophotrochozoa</taxon>
        <taxon>Annelida</taxon>
        <taxon>Polychaeta</taxon>
        <taxon>Sedentaria</taxon>
        <taxon>Canalipalpata</taxon>
        <taxon>Sabellida</taxon>
        <taxon>Siboglinidae</taxon>
        <taxon>Ridgeia</taxon>
    </lineage>
</organism>
<reference evidence="2" key="1">
    <citation type="journal article" date="2023" name="Mol. Biol. Evol.">
        <title>Third-Generation Sequencing Reveals the Adaptive Role of the Epigenome in Three Deep-Sea Polychaetes.</title>
        <authorList>
            <person name="Perez M."/>
            <person name="Aroh O."/>
            <person name="Sun Y."/>
            <person name="Lan Y."/>
            <person name="Juniper S.K."/>
            <person name="Young C.R."/>
            <person name="Angers B."/>
            <person name="Qian P.Y."/>
        </authorList>
    </citation>
    <scope>NUCLEOTIDE SEQUENCE</scope>
    <source>
        <strain evidence="2">R07B-5</strain>
    </source>
</reference>
<dbReference type="AlphaFoldDB" id="A0AAD9NNT7"/>
<name>A0AAD9NNT7_RIDPI</name>
<evidence type="ECO:0000313" key="2">
    <source>
        <dbReference type="EMBL" id="KAK2173934.1"/>
    </source>
</evidence>
<evidence type="ECO:0000256" key="1">
    <source>
        <dbReference type="SAM" id="MobiDB-lite"/>
    </source>
</evidence>
<dbReference type="EMBL" id="JAODUO010000841">
    <property type="protein sequence ID" value="KAK2173934.1"/>
    <property type="molecule type" value="Genomic_DNA"/>
</dbReference>
<accession>A0AAD9NNT7</accession>
<dbReference type="Proteomes" id="UP001209878">
    <property type="component" value="Unassembled WGS sequence"/>
</dbReference>
<gene>
    <name evidence="2" type="ORF">NP493_839g00019</name>
</gene>
<keyword evidence="3" id="KW-1185">Reference proteome</keyword>
<feature type="region of interest" description="Disordered" evidence="1">
    <location>
        <begin position="1"/>
        <end position="105"/>
    </location>
</feature>
<dbReference type="PANTHER" id="PTHR47510:SF3">
    <property type="entry name" value="ENDO_EXONUCLEASE_PHOSPHATASE DOMAIN-CONTAINING PROTEIN"/>
    <property type="match status" value="1"/>
</dbReference>
<sequence>MDGRAVERSSGRAVERSSGRAVERSSGRAVERSSGRAVERSSGRAVERSSGRAVERSSGRAVERSSGRAVERSSGRAVERSSGRAVERSSGRAVERSSGRAVERSSGRAVEQLHIFQLIDGILHHTNSPWYIDELRREKHNRRRAERTWLRTGLVVHRQVYRAQCVVVNRMLHAAKRIYCDKIASCGSNPKQLFNITKSLIGVSCNAKLPSYASSNDLAQRFSNHFEKKVSDIQQSMAHRSGDRSNAIAAAFSDDSAFRGAQSTRFTGVSDSDVSKLIADSPCKSCGQDPLPTCLLKLCSSELVAMITAVINSSLESSTVPDAFKQAVVRQLQHSVGITDAALSWLHSYITERYQRVAVDSATSADYHEMWRVTRWLAFICRIELPELDPPVPEKVSMSLVDANNDTCLILDDVDVYNFSSSMSRWLPQPQHECWRSGLVMLISYECSTYAEFGDWLLSRCSFVSPPPICDDSSTVSMSRAAIL</sequence>
<comment type="caution">
    <text evidence="2">The sequence shown here is derived from an EMBL/GenBank/DDBJ whole genome shotgun (WGS) entry which is preliminary data.</text>
</comment>